<reference evidence="1 2" key="1">
    <citation type="submission" date="2024-09" db="EMBL/GenBank/DDBJ databases">
        <authorList>
            <person name="Sun Q."/>
            <person name="Mori K."/>
        </authorList>
    </citation>
    <scope>NUCLEOTIDE SEQUENCE [LARGE SCALE GENOMIC DNA]</scope>
    <source>
        <strain evidence="1 2">TISTR 1856</strain>
    </source>
</reference>
<dbReference type="RefSeq" id="WP_380135573.1">
    <property type="nucleotide sequence ID" value="NZ_JBHLUI010000003.1"/>
</dbReference>
<dbReference type="Pfam" id="PF11349">
    <property type="entry name" value="DUF3151"/>
    <property type="match status" value="1"/>
</dbReference>
<evidence type="ECO:0000313" key="1">
    <source>
        <dbReference type="EMBL" id="MFB9376893.1"/>
    </source>
</evidence>
<organism evidence="1 2">
    <name type="scientific">Kineococcus gynurae</name>
    <dbReference type="NCBI Taxonomy" id="452979"/>
    <lineage>
        <taxon>Bacteria</taxon>
        <taxon>Bacillati</taxon>
        <taxon>Actinomycetota</taxon>
        <taxon>Actinomycetes</taxon>
        <taxon>Kineosporiales</taxon>
        <taxon>Kineosporiaceae</taxon>
        <taxon>Kineococcus</taxon>
    </lineage>
</organism>
<dbReference type="EMBL" id="JBHMDM010000004">
    <property type="protein sequence ID" value="MFB9376893.1"/>
    <property type="molecule type" value="Genomic_DNA"/>
</dbReference>
<evidence type="ECO:0000313" key="2">
    <source>
        <dbReference type="Proteomes" id="UP001589748"/>
    </source>
</evidence>
<dbReference type="PIRSF" id="PIRSF017349">
    <property type="entry name" value="UCP017349"/>
    <property type="match status" value="1"/>
</dbReference>
<name>A0ABV5LS37_9ACTN</name>
<accession>A0ABV5LS37</accession>
<dbReference type="Proteomes" id="UP001589748">
    <property type="component" value="Unassembled WGS sequence"/>
</dbReference>
<keyword evidence="2" id="KW-1185">Reference proteome</keyword>
<dbReference type="InterPro" id="IPR014487">
    <property type="entry name" value="DUF3151"/>
</dbReference>
<gene>
    <name evidence="1" type="ORF">ACFFVI_07920</name>
</gene>
<comment type="caution">
    <text evidence="1">The sequence shown here is derived from an EMBL/GenBank/DDBJ whole genome shotgun (WGS) entry which is preliminary data.</text>
</comment>
<proteinExistence type="predicted"/>
<sequence>MSHNLLPGPPPTLLPADPEVEAAVRGGTPPTQVAAAFPAASLPWALLAEEALASEQVVAAYAYARTGYHRGLDALRRAGWRGHGPVPWSHEPNQGFLRALSVLGLAAAAIGEQAEDERIATFLDDCDPAARAALRP</sequence>
<protein>
    <submittedName>
        <fullName evidence="1">DUF3151 domain-containing protein</fullName>
    </submittedName>
</protein>